<dbReference type="Gramene" id="GBG64387">
    <property type="protein sequence ID" value="GBG64387"/>
    <property type="gene ID" value="CBR_g44271"/>
</dbReference>
<proteinExistence type="predicted"/>
<dbReference type="GO" id="GO:0032259">
    <property type="term" value="P:methylation"/>
    <property type="evidence" value="ECO:0007669"/>
    <property type="project" value="UniProtKB-KW"/>
</dbReference>
<gene>
    <name evidence="4" type="ORF">CBR_g44271</name>
</gene>
<feature type="compositionally biased region" description="Low complexity" evidence="2">
    <location>
        <begin position="203"/>
        <end position="212"/>
    </location>
</feature>
<evidence type="ECO:0000313" key="4">
    <source>
        <dbReference type="EMBL" id="GBG64387.1"/>
    </source>
</evidence>
<accession>A0A388K2Y3</accession>
<dbReference type="GO" id="GO:0008168">
    <property type="term" value="F:methyltransferase activity"/>
    <property type="evidence" value="ECO:0007669"/>
    <property type="project" value="UniProtKB-KW"/>
</dbReference>
<feature type="compositionally biased region" description="Basic and acidic residues" evidence="2">
    <location>
        <begin position="74"/>
        <end position="93"/>
    </location>
</feature>
<feature type="compositionally biased region" description="Gly residues" evidence="2">
    <location>
        <begin position="245"/>
        <end position="266"/>
    </location>
</feature>
<reference evidence="4 5" key="1">
    <citation type="journal article" date="2018" name="Cell">
        <title>The Chara Genome: Secondary Complexity and Implications for Plant Terrestrialization.</title>
        <authorList>
            <person name="Nishiyama T."/>
            <person name="Sakayama H."/>
            <person name="Vries J.D."/>
            <person name="Buschmann H."/>
            <person name="Saint-Marcoux D."/>
            <person name="Ullrich K.K."/>
            <person name="Haas F.B."/>
            <person name="Vanderstraeten L."/>
            <person name="Becker D."/>
            <person name="Lang D."/>
            <person name="Vosolsobe S."/>
            <person name="Rombauts S."/>
            <person name="Wilhelmsson P.K.I."/>
            <person name="Janitza P."/>
            <person name="Kern R."/>
            <person name="Heyl A."/>
            <person name="Rumpler F."/>
            <person name="Villalobos L.I.A.C."/>
            <person name="Clay J.M."/>
            <person name="Skokan R."/>
            <person name="Toyoda A."/>
            <person name="Suzuki Y."/>
            <person name="Kagoshima H."/>
            <person name="Schijlen E."/>
            <person name="Tajeshwar N."/>
            <person name="Catarino B."/>
            <person name="Hetherington A.J."/>
            <person name="Saltykova A."/>
            <person name="Bonnot C."/>
            <person name="Breuninger H."/>
            <person name="Symeonidi A."/>
            <person name="Radhakrishnan G.V."/>
            <person name="Van Nieuwerburgh F."/>
            <person name="Deforce D."/>
            <person name="Chang C."/>
            <person name="Karol K.G."/>
            <person name="Hedrich R."/>
            <person name="Ulvskov P."/>
            <person name="Glockner G."/>
            <person name="Delwiche C.F."/>
            <person name="Petrasek J."/>
            <person name="Van de Peer Y."/>
            <person name="Friml J."/>
            <person name="Beilby M."/>
            <person name="Dolan L."/>
            <person name="Kohara Y."/>
            <person name="Sugano S."/>
            <person name="Fujiyama A."/>
            <person name="Delaux P.-M."/>
            <person name="Quint M."/>
            <person name="TheiBen G."/>
            <person name="Hagemann M."/>
            <person name="Harholt J."/>
            <person name="Dunand C."/>
            <person name="Zachgo S."/>
            <person name="Langdale J."/>
            <person name="Maumus F."/>
            <person name="Straeten D.V.D."/>
            <person name="Gould S.B."/>
            <person name="Rensing S.A."/>
        </authorList>
    </citation>
    <scope>NUCLEOTIDE SEQUENCE [LARGE SCALE GENOMIC DNA]</scope>
    <source>
        <strain evidence="4 5">S276</strain>
    </source>
</reference>
<sequence>MGQWRGIFGSMVGGIIILLSICCLTMLGSGGVHFRRTGQLSDGGTIPGLELVGKSSSRFIAFSETTGTWLGTRTESERERGSKAYDAELEPRGGRGLGGLGGELRAGATSAKVPTDVIDRMSTGIRLSWELLTRIRMQKSKHSLMLLPRGLELPRCDPDLTEDLDAVLKGSASSDDEEDQEEEEWEGGGGGGGGGGGAPPHNSSGERSSSSRRFLRDRGPDGEGIVLFPIEGRDIGRRMKLDLEAGGGGGGGGEGGGGEGGGGGENGEQRKIDAERTRVGARKLRIRGGRRPSSNTGCVLVPPRGYRRPVAWPNSLDEVWATNLPTLKGANVPTQGDGATSPNQTRHLEELAVIRVGSKLEIRGRKNFSAKFENIMHDLQGLILSLIHI</sequence>
<keyword evidence="3" id="KW-0812">Transmembrane</keyword>
<feature type="region of interest" description="Disordered" evidence="2">
    <location>
        <begin position="241"/>
        <end position="274"/>
    </location>
</feature>
<feature type="region of interest" description="Disordered" evidence="2">
    <location>
        <begin position="169"/>
        <end position="229"/>
    </location>
</feature>
<feature type="compositionally biased region" description="Gly residues" evidence="2">
    <location>
        <begin position="94"/>
        <end position="104"/>
    </location>
</feature>
<comment type="caution">
    <text evidence="4">The sequence shown here is derived from an EMBL/GenBank/DDBJ whole genome shotgun (WGS) entry which is preliminary data.</text>
</comment>
<keyword evidence="3" id="KW-1133">Transmembrane helix</keyword>
<evidence type="ECO:0000256" key="1">
    <source>
        <dbReference type="ARBA" id="ARBA00022603"/>
    </source>
</evidence>
<keyword evidence="1" id="KW-0489">Methyltransferase</keyword>
<dbReference type="Pfam" id="PF03141">
    <property type="entry name" value="Methyltransf_29"/>
    <property type="match status" value="1"/>
</dbReference>
<dbReference type="EMBL" id="BFEA01000050">
    <property type="protein sequence ID" value="GBG64387.1"/>
    <property type="molecule type" value="Genomic_DNA"/>
</dbReference>
<dbReference type="Proteomes" id="UP000265515">
    <property type="component" value="Unassembled WGS sequence"/>
</dbReference>
<evidence type="ECO:0000256" key="2">
    <source>
        <dbReference type="SAM" id="MobiDB-lite"/>
    </source>
</evidence>
<name>A0A388K2Y3_CHABU</name>
<feature type="compositionally biased region" description="Acidic residues" evidence="2">
    <location>
        <begin position="174"/>
        <end position="186"/>
    </location>
</feature>
<keyword evidence="3" id="KW-0472">Membrane</keyword>
<protein>
    <submittedName>
        <fullName evidence="4">Uncharacterized protein</fullName>
    </submittedName>
</protein>
<keyword evidence="1" id="KW-0808">Transferase</keyword>
<feature type="compositionally biased region" description="Gly residues" evidence="2">
    <location>
        <begin position="187"/>
        <end position="198"/>
    </location>
</feature>
<evidence type="ECO:0000256" key="3">
    <source>
        <dbReference type="SAM" id="Phobius"/>
    </source>
</evidence>
<evidence type="ECO:0000313" key="5">
    <source>
        <dbReference type="Proteomes" id="UP000265515"/>
    </source>
</evidence>
<feature type="region of interest" description="Disordered" evidence="2">
    <location>
        <begin position="73"/>
        <end position="109"/>
    </location>
</feature>
<feature type="transmembrane region" description="Helical" evidence="3">
    <location>
        <begin position="6"/>
        <end position="27"/>
    </location>
</feature>
<organism evidence="4 5">
    <name type="scientific">Chara braunii</name>
    <name type="common">Braun's stonewort</name>
    <dbReference type="NCBI Taxonomy" id="69332"/>
    <lineage>
        <taxon>Eukaryota</taxon>
        <taxon>Viridiplantae</taxon>
        <taxon>Streptophyta</taxon>
        <taxon>Charophyceae</taxon>
        <taxon>Charales</taxon>
        <taxon>Characeae</taxon>
        <taxon>Chara</taxon>
    </lineage>
</organism>
<keyword evidence="5" id="KW-1185">Reference proteome</keyword>
<dbReference type="InterPro" id="IPR004159">
    <property type="entry name" value="Put_SAM_MeTrfase"/>
</dbReference>
<dbReference type="AlphaFoldDB" id="A0A388K2Y3"/>